<evidence type="ECO:0000256" key="7">
    <source>
        <dbReference type="SAM" id="Phobius"/>
    </source>
</evidence>
<proteinExistence type="inferred from homology"/>
<evidence type="ECO:0000256" key="4">
    <source>
        <dbReference type="ARBA" id="ARBA00022989"/>
    </source>
</evidence>
<comment type="caution">
    <text evidence="8">The sequence shown here is derived from an EMBL/GenBank/DDBJ whole genome shotgun (WGS) entry which is preliminary data.</text>
</comment>
<dbReference type="InterPro" id="IPR005498">
    <property type="entry name" value="T4SS_VirB10/TraB/TrbI"/>
</dbReference>
<dbReference type="CDD" id="cd16431">
    <property type="entry name" value="IcmE"/>
    <property type="match status" value="1"/>
</dbReference>
<keyword evidence="3 7" id="KW-0812">Transmembrane</keyword>
<keyword evidence="5 7" id="KW-0472">Membrane</keyword>
<evidence type="ECO:0000256" key="3">
    <source>
        <dbReference type="ARBA" id="ARBA00022692"/>
    </source>
</evidence>
<evidence type="ECO:0000256" key="1">
    <source>
        <dbReference type="ARBA" id="ARBA00004167"/>
    </source>
</evidence>
<dbReference type="AlphaFoldDB" id="A0A9P1RBJ5"/>
<evidence type="ECO:0000256" key="6">
    <source>
        <dbReference type="SAM" id="MobiDB-lite"/>
    </source>
</evidence>
<evidence type="ECO:0000256" key="2">
    <source>
        <dbReference type="ARBA" id="ARBA00010265"/>
    </source>
</evidence>
<comment type="subcellular location">
    <subcellularLocation>
        <location evidence="1">Membrane</location>
        <topology evidence="1">Single-pass membrane protein</topology>
    </subcellularLocation>
</comment>
<gene>
    <name evidence="8" type="ORF">PAERUG_P19_London_7_VIM_2_05_10_05110</name>
</gene>
<name>A0A9P1RBJ5_PSEAI</name>
<evidence type="ECO:0000313" key="9">
    <source>
        <dbReference type="Proteomes" id="UP000045039"/>
    </source>
</evidence>
<feature type="compositionally biased region" description="Basic and acidic residues" evidence="6">
    <location>
        <begin position="124"/>
        <end position="153"/>
    </location>
</feature>
<dbReference type="Pfam" id="PF03743">
    <property type="entry name" value="TrbI"/>
    <property type="match status" value="1"/>
</dbReference>
<dbReference type="GO" id="GO:0016020">
    <property type="term" value="C:membrane"/>
    <property type="evidence" value="ECO:0007669"/>
    <property type="project" value="UniProtKB-SubCell"/>
</dbReference>
<reference evidence="9" key="1">
    <citation type="submission" date="2015-06" db="EMBL/GenBank/DDBJ databases">
        <authorList>
            <person name="Radhakrishnan Rajesh"/>
            <person name="Underwood Anthony"/>
            <person name="Al-Shahib Ali"/>
        </authorList>
    </citation>
    <scope>NUCLEOTIDE SEQUENCE [LARGE SCALE GENOMIC DNA]</scope>
    <source>
        <strain evidence="9">P19_London_7_VIM_2_05_10</strain>
    </source>
</reference>
<dbReference type="Proteomes" id="UP000045039">
    <property type="component" value="Unassembled WGS sequence"/>
</dbReference>
<protein>
    <submittedName>
        <fullName evidence="8">Bacterial conjugation TrbI-like protein</fullName>
    </submittedName>
</protein>
<dbReference type="EMBL" id="CVVU01000234">
    <property type="protein sequence ID" value="CRP64588.1"/>
    <property type="molecule type" value="Genomic_DNA"/>
</dbReference>
<dbReference type="InterPro" id="IPR042217">
    <property type="entry name" value="T4SS_VirB10/TrbI"/>
</dbReference>
<organism evidence="8 9">
    <name type="scientific">Pseudomonas aeruginosa</name>
    <dbReference type="NCBI Taxonomy" id="287"/>
    <lineage>
        <taxon>Bacteria</taxon>
        <taxon>Pseudomonadati</taxon>
        <taxon>Pseudomonadota</taxon>
        <taxon>Gammaproteobacteria</taxon>
        <taxon>Pseudomonadales</taxon>
        <taxon>Pseudomonadaceae</taxon>
        <taxon>Pseudomonas</taxon>
    </lineage>
</organism>
<dbReference type="Gene3D" id="2.40.128.260">
    <property type="entry name" value="Type IV secretion system, VirB10/TraB/TrbI"/>
    <property type="match status" value="1"/>
</dbReference>
<dbReference type="RefSeq" id="WP_023100627.1">
    <property type="nucleotide sequence ID" value="NZ_CP093029.1"/>
</dbReference>
<accession>A0A9P1RBJ5</accession>
<feature type="region of interest" description="Disordered" evidence="6">
    <location>
        <begin position="112"/>
        <end position="153"/>
    </location>
</feature>
<dbReference type="InterPro" id="IPR049855">
    <property type="entry name" value="DotG/IcmE-like_C"/>
</dbReference>
<evidence type="ECO:0000256" key="5">
    <source>
        <dbReference type="ARBA" id="ARBA00023136"/>
    </source>
</evidence>
<comment type="similarity">
    <text evidence="2">Belongs to the TrbI/VirB10 family.</text>
</comment>
<keyword evidence="4 7" id="KW-1133">Transmembrane helix</keyword>
<feature type="transmembrane region" description="Helical" evidence="7">
    <location>
        <begin position="21"/>
        <end position="42"/>
    </location>
</feature>
<evidence type="ECO:0000313" key="8">
    <source>
        <dbReference type="EMBL" id="CRP64588.1"/>
    </source>
</evidence>
<sequence length="410" mass="43289">MAEKISKLDNLKVALSDGPTRLIYGGSLLIMLIAAGAGYWLFTSNKKSNVDTSYVNTYQGLEGPAVMSGGGPMPQSTPQYDAYIAQQNFDNVQAAAQAGGSAVPTVRTGVTETVIEDAAPPKKKAPEEDPESARRRNEEREKQLADAQKRYDEARRANDEAIKARKEAMSQQVGLLVKNWEPASHKTLDVYSVASNNTASGAGGTGQGGTASNVQTRALKLARAGDLQCGQVDTAVNTDEPGPVLATIWQEGDLKRTKLLGKIEAGQNAQKATLHFTTANIPGVNGSVQVDAYAVDPNTARTALATDVDNHLFQRYGMFIAATFLEGYGTAIMQAGQNQQLVASPSGTVVQTDALNNTQILSAAAGNVGKRVADSLADGVNRKPTITIDSGTAVCILFMSDVEIKGEGNK</sequence>